<evidence type="ECO:0000313" key="5">
    <source>
        <dbReference type="Proteomes" id="UP000251314"/>
    </source>
</evidence>
<protein>
    <recommendedName>
        <fullName evidence="6">Secreted protein</fullName>
    </recommendedName>
</protein>
<evidence type="ECO:0008006" key="6">
    <source>
        <dbReference type="Google" id="ProtNLM"/>
    </source>
</evidence>
<comment type="caution">
    <text evidence="4">The sequence shown here is derived from an EMBL/GenBank/DDBJ whole genome shotgun (WGS) entry which is preliminary data.</text>
</comment>
<name>A0A329R8T9_9STRA</name>
<dbReference type="Proteomes" id="UP000251314">
    <property type="component" value="Unassembled WGS sequence"/>
</dbReference>
<dbReference type="Proteomes" id="UP000697107">
    <property type="component" value="Unassembled WGS sequence"/>
</dbReference>
<evidence type="ECO:0000313" key="2">
    <source>
        <dbReference type="EMBL" id="KAG2956692.1"/>
    </source>
</evidence>
<organism evidence="4 5">
    <name type="scientific">Phytophthora cactorum</name>
    <dbReference type="NCBI Taxonomy" id="29920"/>
    <lineage>
        <taxon>Eukaryota</taxon>
        <taxon>Sar</taxon>
        <taxon>Stramenopiles</taxon>
        <taxon>Oomycota</taxon>
        <taxon>Peronosporomycetes</taxon>
        <taxon>Peronosporales</taxon>
        <taxon>Peronosporaceae</taxon>
        <taxon>Phytophthora</taxon>
    </lineage>
</organism>
<dbReference type="EMBL" id="RCML01002933">
    <property type="protein sequence ID" value="KAG2956692.1"/>
    <property type="molecule type" value="Genomic_DNA"/>
</dbReference>
<keyword evidence="5" id="KW-1185">Reference proteome</keyword>
<dbReference type="EMBL" id="RCMV01003370">
    <property type="protein sequence ID" value="KAG3199041.1"/>
    <property type="molecule type" value="Genomic_DNA"/>
</dbReference>
<sequence length="78" mass="9118">MAMKSYVIYWIIVNLLKTRLASEPVITYPMKIELILMWEALRLTGNTASFLLRRKPVIHCNQKLDTTNDNHSRLAWTA</sequence>
<reference evidence="4 5" key="1">
    <citation type="submission" date="2018-01" db="EMBL/GenBank/DDBJ databases">
        <title>Draft genome of the strawberry crown rot pathogen Phytophthora cactorum.</title>
        <authorList>
            <person name="Armitage A.D."/>
            <person name="Lysoe E."/>
            <person name="Nellist C.F."/>
            <person name="Harrison R.J."/>
            <person name="Brurberg M.B."/>
        </authorList>
    </citation>
    <scope>NUCLEOTIDE SEQUENCE [LARGE SCALE GENOMIC DNA]</scope>
    <source>
        <strain evidence="4 5">10300</strain>
    </source>
</reference>
<keyword evidence="1" id="KW-0732">Signal</keyword>
<feature type="signal peptide" evidence="1">
    <location>
        <begin position="1"/>
        <end position="21"/>
    </location>
</feature>
<evidence type="ECO:0000256" key="1">
    <source>
        <dbReference type="SAM" id="SignalP"/>
    </source>
</evidence>
<evidence type="ECO:0000313" key="4">
    <source>
        <dbReference type="EMBL" id="RAW20873.1"/>
    </source>
</evidence>
<dbReference type="OrthoDB" id="10371770at2759"/>
<gene>
    <name evidence="4" type="ORF">PC110_g22684</name>
    <name evidence="2" type="ORF">PC118_g24356</name>
    <name evidence="3" type="ORF">PC129_g24215</name>
</gene>
<proteinExistence type="predicted"/>
<dbReference type="Proteomes" id="UP000760860">
    <property type="component" value="Unassembled WGS sequence"/>
</dbReference>
<dbReference type="AlphaFoldDB" id="A0A329R8T9"/>
<accession>A0A329R8T9</accession>
<dbReference type="VEuPathDB" id="FungiDB:PC110_g22684"/>
<feature type="chain" id="PRO_5036061138" description="Secreted protein" evidence="1">
    <location>
        <begin position="22"/>
        <end position="78"/>
    </location>
</feature>
<evidence type="ECO:0000313" key="3">
    <source>
        <dbReference type="EMBL" id="KAG3199041.1"/>
    </source>
</evidence>
<dbReference type="EMBL" id="MJFZ01002281">
    <property type="protein sequence ID" value="RAW20873.1"/>
    <property type="molecule type" value="Genomic_DNA"/>
</dbReference>
<reference evidence="2" key="2">
    <citation type="submission" date="2018-10" db="EMBL/GenBank/DDBJ databases">
        <title>Effector identification in a new, highly contiguous assembly of the strawberry crown rot pathogen Phytophthora cactorum.</title>
        <authorList>
            <person name="Armitage A.D."/>
            <person name="Nellist C.F."/>
            <person name="Bates H."/>
            <person name="Vickerstaff R.J."/>
            <person name="Harrison R.J."/>
        </authorList>
    </citation>
    <scope>NUCLEOTIDE SEQUENCE</scope>
    <source>
        <strain evidence="2">P415</strain>
        <strain evidence="3">P421</strain>
    </source>
</reference>